<dbReference type="InterPro" id="IPR012349">
    <property type="entry name" value="Split_barrel_FMN-bd"/>
</dbReference>
<comment type="caution">
    <text evidence="1">The sequence shown here is derived from an EMBL/GenBank/DDBJ whole genome shotgun (WGS) entry which is preliminary data.</text>
</comment>
<gene>
    <name evidence="1" type="ORF">AZH43_16090</name>
</gene>
<dbReference type="PIRSF" id="PIRSF010372">
    <property type="entry name" value="PaiB"/>
    <property type="match status" value="1"/>
</dbReference>
<dbReference type="SUPFAM" id="SSF50475">
    <property type="entry name" value="FMN-binding split barrel"/>
    <property type="match status" value="1"/>
</dbReference>
<accession>A0A151XZK5</accession>
<organism evidence="1 2">
    <name type="scientific">Acinetobacter pragensis</name>
    <dbReference type="NCBI Taxonomy" id="1806892"/>
    <lineage>
        <taxon>Bacteria</taxon>
        <taxon>Pseudomonadati</taxon>
        <taxon>Pseudomonadota</taxon>
        <taxon>Gammaproteobacteria</taxon>
        <taxon>Moraxellales</taxon>
        <taxon>Moraxellaceae</taxon>
        <taxon>Acinetobacter</taxon>
    </lineage>
</organism>
<name>A0A151XZK5_9GAMM</name>
<dbReference type="OrthoDB" id="9794948at2"/>
<dbReference type="STRING" id="1806892.AZH43_16090"/>
<keyword evidence="2" id="KW-1185">Reference proteome</keyword>
<dbReference type="PANTHER" id="PTHR35802">
    <property type="entry name" value="PROTEASE SYNTHASE AND SPORULATION PROTEIN PAI 2"/>
    <property type="match status" value="1"/>
</dbReference>
<dbReference type="Gene3D" id="2.30.110.10">
    <property type="entry name" value="Electron Transport, Fmn-binding Protein, Chain A"/>
    <property type="match status" value="1"/>
</dbReference>
<evidence type="ECO:0000313" key="2">
    <source>
        <dbReference type="Proteomes" id="UP000076276"/>
    </source>
</evidence>
<dbReference type="Proteomes" id="UP000076276">
    <property type="component" value="Unassembled WGS sequence"/>
</dbReference>
<dbReference type="RefSeq" id="WP_067670620.1">
    <property type="nucleotide sequence ID" value="NZ_CBCSIK010000015.1"/>
</dbReference>
<evidence type="ECO:0000313" key="1">
    <source>
        <dbReference type="EMBL" id="KYQ71165.1"/>
    </source>
</evidence>
<dbReference type="InterPro" id="IPR007396">
    <property type="entry name" value="TR_PAI2-type"/>
</dbReference>
<proteinExistence type="predicted"/>
<reference evidence="1 2" key="1">
    <citation type="submission" date="2016-03" db="EMBL/GenBank/DDBJ databases">
        <title>Acinetobacter genomospecies 28 strain ANC 4149.</title>
        <authorList>
            <person name="Radolfova-Krizova L."/>
            <person name="Nemec A."/>
        </authorList>
    </citation>
    <scope>NUCLEOTIDE SEQUENCE [LARGE SCALE GENOMIC DNA]</scope>
    <source>
        <strain evidence="1 2">ANC 4149</strain>
    </source>
</reference>
<dbReference type="Pfam" id="PF04299">
    <property type="entry name" value="FMN_bind_2"/>
    <property type="match status" value="1"/>
</dbReference>
<dbReference type="EMBL" id="LUAW01000033">
    <property type="protein sequence ID" value="KYQ71165.1"/>
    <property type="molecule type" value="Genomic_DNA"/>
</dbReference>
<dbReference type="AlphaFoldDB" id="A0A151XZK5"/>
<sequence>MYLPEHFKPEETADLTALIEQYPLAMLIVTGNDGELEVNHIPLEYEQEDTSYGLLKGHIAQANPLAGLLSEARSVYAVFQADQAYISPNWYEGKQLHHRVVPTWNYRVVHVKGKIRKVDDEKYLRGILARLTRTHEAAQVVPWKMGDAPNDFIEAQLGKIAAIEIEIESMIGKFKVSQNRSEADAQNIAQGLIDSCPDMAASVLKFQPAKDEAHKKTPD</sequence>
<dbReference type="PANTHER" id="PTHR35802:SF1">
    <property type="entry name" value="PROTEASE SYNTHASE AND SPORULATION PROTEIN PAI 2"/>
    <property type="match status" value="1"/>
</dbReference>
<protein>
    <submittedName>
        <fullName evidence="1">Transcriptional regulator</fullName>
    </submittedName>
</protein>